<keyword evidence="7" id="KW-0732">Signal</keyword>
<feature type="signal peptide" evidence="7">
    <location>
        <begin position="1"/>
        <end position="21"/>
    </location>
</feature>
<keyword evidence="10" id="KW-1185">Reference proteome</keyword>
<feature type="transmembrane region" description="Helical" evidence="6">
    <location>
        <begin position="61"/>
        <end position="80"/>
    </location>
</feature>
<evidence type="ECO:0000313" key="9">
    <source>
        <dbReference type="EMBL" id="TDR20592.1"/>
    </source>
</evidence>
<dbReference type="Proteomes" id="UP000295724">
    <property type="component" value="Unassembled WGS sequence"/>
</dbReference>
<evidence type="ECO:0000259" key="8">
    <source>
        <dbReference type="Pfam" id="PF13396"/>
    </source>
</evidence>
<comment type="caution">
    <text evidence="9">The sequence shown here is derived from an EMBL/GenBank/DDBJ whole genome shotgun (WGS) entry which is preliminary data.</text>
</comment>
<feature type="domain" description="Cardiolipin synthase N-terminal" evidence="8">
    <location>
        <begin position="40"/>
        <end position="81"/>
    </location>
</feature>
<organism evidence="9 10">
    <name type="scientific">Marinicella litoralis</name>
    <dbReference type="NCBI Taxonomy" id="644220"/>
    <lineage>
        <taxon>Bacteria</taxon>
        <taxon>Pseudomonadati</taxon>
        <taxon>Pseudomonadota</taxon>
        <taxon>Gammaproteobacteria</taxon>
        <taxon>Lysobacterales</taxon>
        <taxon>Marinicellaceae</taxon>
        <taxon>Marinicella</taxon>
    </lineage>
</organism>
<evidence type="ECO:0000256" key="2">
    <source>
        <dbReference type="ARBA" id="ARBA00022475"/>
    </source>
</evidence>
<gene>
    <name evidence="9" type="ORF">C8D91_1566</name>
</gene>
<dbReference type="GO" id="GO:0005886">
    <property type="term" value="C:plasma membrane"/>
    <property type="evidence" value="ECO:0007669"/>
    <property type="project" value="UniProtKB-SubCell"/>
</dbReference>
<evidence type="ECO:0000256" key="5">
    <source>
        <dbReference type="ARBA" id="ARBA00023136"/>
    </source>
</evidence>
<sequence>MKAAIIISTLLLLGFSSMAMAAPFFGYGWGGGIIGLIILILDIIAIIEVVNSSRPVEQKLLWVLIILLLPLLGLILYYVIGKK</sequence>
<accession>A0A4R6XLS6</accession>
<proteinExistence type="predicted"/>
<evidence type="ECO:0000256" key="3">
    <source>
        <dbReference type="ARBA" id="ARBA00022692"/>
    </source>
</evidence>
<protein>
    <submittedName>
        <fullName evidence="9">Phospholipase D-like protein</fullName>
    </submittedName>
</protein>
<evidence type="ECO:0000256" key="7">
    <source>
        <dbReference type="SAM" id="SignalP"/>
    </source>
</evidence>
<dbReference type="Pfam" id="PF13396">
    <property type="entry name" value="PLDc_N"/>
    <property type="match status" value="1"/>
</dbReference>
<keyword evidence="5 6" id="KW-0472">Membrane</keyword>
<evidence type="ECO:0000313" key="10">
    <source>
        <dbReference type="Proteomes" id="UP000295724"/>
    </source>
</evidence>
<comment type="subcellular location">
    <subcellularLocation>
        <location evidence="1">Cell membrane</location>
        <topology evidence="1">Multi-pass membrane protein</topology>
    </subcellularLocation>
</comment>
<evidence type="ECO:0000256" key="4">
    <source>
        <dbReference type="ARBA" id="ARBA00022989"/>
    </source>
</evidence>
<feature type="transmembrane region" description="Helical" evidence="6">
    <location>
        <begin position="31"/>
        <end position="49"/>
    </location>
</feature>
<feature type="chain" id="PRO_5020688867" evidence="7">
    <location>
        <begin position="22"/>
        <end position="83"/>
    </location>
</feature>
<keyword evidence="2" id="KW-1003">Cell membrane</keyword>
<dbReference type="InterPro" id="IPR027379">
    <property type="entry name" value="CLS_N"/>
</dbReference>
<dbReference type="EMBL" id="SNZB01000003">
    <property type="protein sequence ID" value="TDR20592.1"/>
    <property type="molecule type" value="Genomic_DNA"/>
</dbReference>
<keyword evidence="3 6" id="KW-0812">Transmembrane</keyword>
<evidence type="ECO:0000256" key="6">
    <source>
        <dbReference type="SAM" id="Phobius"/>
    </source>
</evidence>
<dbReference type="AlphaFoldDB" id="A0A4R6XLS6"/>
<dbReference type="RefSeq" id="WP_246027012.1">
    <property type="nucleotide sequence ID" value="NZ_NIHB01000001.1"/>
</dbReference>
<name>A0A4R6XLS6_9GAMM</name>
<evidence type="ECO:0000256" key="1">
    <source>
        <dbReference type="ARBA" id="ARBA00004651"/>
    </source>
</evidence>
<reference evidence="9 10" key="1">
    <citation type="submission" date="2019-03" db="EMBL/GenBank/DDBJ databases">
        <title>Genomic Encyclopedia of Type Strains, Phase IV (KMG-IV): sequencing the most valuable type-strain genomes for metagenomic binning, comparative biology and taxonomic classification.</title>
        <authorList>
            <person name="Goeker M."/>
        </authorList>
    </citation>
    <scope>NUCLEOTIDE SEQUENCE [LARGE SCALE GENOMIC DNA]</scope>
    <source>
        <strain evidence="9 10">DSM 25488</strain>
    </source>
</reference>
<keyword evidence="4 6" id="KW-1133">Transmembrane helix</keyword>